<dbReference type="STRING" id="1069534.LRC_14440"/>
<proteinExistence type="predicted"/>
<dbReference type="Proteomes" id="UP000001279">
    <property type="component" value="Chromosome"/>
</dbReference>
<reference evidence="1 2" key="1">
    <citation type="journal article" date="2011" name="Microb. Cell Fact.">
        <title>Genome sequences and comparative genomics of two Lactobacillus ruminis strains from the bovine and human intestinal tracts.</title>
        <authorList>
            <person name="Forde B.M."/>
            <person name="Neville B.A."/>
            <person name="O'Donnell M.M."/>
            <person name="Riboulet-Bisson E."/>
            <person name="Claesson M.J."/>
            <person name="Coghlan A."/>
            <person name="Ross R.P."/>
            <person name="O'Toole P.W."/>
        </authorList>
    </citation>
    <scope>NUCLEOTIDE SEQUENCE [LARGE SCALE GENOMIC DNA]</scope>
    <source>
        <strain evidence="2">ATCC 27782 / RF3</strain>
    </source>
</reference>
<protein>
    <submittedName>
        <fullName evidence="1">Hypothetical secreted protein</fullName>
    </submittedName>
</protein>
<dbReference type="KEGG" id="lrm:LRC_14440"/>
<name>G2SQP8_LIGR2</name>
<dbReference type="AlphaFoldDB" id="G2SQP8"/>
<sequence length="58" mass="6797">MPNNGSRKSTDFVRHFFQFCYMKTNFFLIHIIARSDCHAYAKTQIKFAIDCKSSGFLI</sequence>
<organism evidence="1 2">
    <name type="scientific">Ligilactobacillus ruminis (strain ATCC 27782 / RF3)</name>
    <name type="common">Lactobacillus ruminis</name>
    <dbReference type="NCBI Taxonomy" id="1069534"/>
    <lineage>
        <taxon>Bacteria</taxon>
        <taxon>Bacillati</taxon>
        <taxon>Bacillota</taxon>
        <taxon>Bacilli</taxon>
        <taxon>Lactobacillales</taxon>
        <taxon>Lactobacillaceae</taxon>
        <taxon>Ligilactobacillus</taxon>
    </lineage>
</organism>
<evidence type="ECO:0000313" key="2">
    <source>
        <dbReference type="Proteomes" id="UP000001279"/>
    </source>
</evidence>
<dbReference type="EMBL" id="CP003032">
    <property type="protein sequence ID" value="AEN78695.1"/>
    <property type="molecule type" value="Genomic_DNA"/>
</dbReference>
<accession>G2SQP8</accession>
<keyword evidence="2" id="KW-1185">Reference proteome</keyword>
<gene>
    <name evidence="1" type="ordered locus">LRC_14440</name>
</gene>
<dbReference type="HOGENOM" id="CLU_2991097_0_0_9"/>
<evidence type="ECO:0000313" key="1">
    <source>
        <dbReference type="EMBL" id="AEN78695.1"/>
    </source>
</evidence>